<dbReference type="Pfam" id="PF08242">
    <property type="entry name" value="Methyltransf_12"/>
    <property type="match status" value="1"/>
</dbReference>
<proteinExistence type="predicted"/>
<dbReference type="Gene3D" id="3.40.50.150">
    <property type="entry name" value="Vaccinia Virus protein VP39"/>
    <property type="match status" value="1"/>
</dbReference>
<dbReference type="SUPFAM" id="SSF53335">
    <property type="entry name" value="S-adenosyl-L-methionine-dependent methyltransferases"/>
    <property type="match status" value="1"/>
</dbReference>
<feature type="compositionally biased region" description="Basic and acidic residues" evidence="1">
    <location>
        <begin position="210"/>
        <end position="222"/>
    </location>
</feature>
<feature type="domain" description="Methyltransferase type 12" evidence="2">
    <location>
        <begin position="61"/>
        <end position="157"/>
    </location>
</feature>
<feature type="region of interest" description="Disordered" evidence="1">
    <location>
        <begin position="183"/>
        <end position="222"/>
    </location>
</feature>
<evidence type="ECO:0000259" key="2">
    <source>
        <dbReference type="Pfam" id="PF08242"/>
    </source>
</evidence>
<name>A0ABR3IWI5_9AGAR</name>
<accession>A0ABR3IWI5</accession>
<dbReference type="Proteomes" id="UP001556367">
    <property type="component" value="Unassembled WGS sequence"/>
</dbReference>
<reference evidence="4" key="1">
    <citation type="submission" date="2024-06" db="EMBL/GenBank/DDBJ databases">
        <title>Multi-omics analyses provide insights into the biosynthesis of the anticancer antibiotic pleurotin in Hohenbuehelia grisea.</title>
        <authorList>
            <person name="Weaver J.A."/>
            <person name="Alberti F."/>
        </authorList>
    </citation>
    <scope>NUCLEOTIDE SEQUENCE [LARGE SCALE GENOMIC DNA]</scope>
    <source>
        <strain evidence="4">T-177</strain>
    </source>
</reference>
<evidence type="ECO:0000256" key="1">
    <source>
        <dbReference type="SAM" id="MobiDB-lite"/>
    </source>
</evidence>
<dbReference type="CDD" id="cd02440">
    <property type="entry name" value="AdoMet_MTases"/>
    <property type="match status" value="1"/>
</dbReference>
<evidence type="ECO:0000313" key="3">
    <source>
        <dbReference type="EMBL" id="KAL0947661.1"/>
    </source>
</evidence>
<dbReference type="PANTHER" id="PTHR43861">
    <property type="entry name" value="TRANS-ACONITATE 2-METHYLTRANSFERASE-RELATED"/>
    <property type="match status" value="1"/>
</dbReference>
<dbReference type="EMBL" id="JASNQZ010000015">
    <property type="protein sequence ID" value="KAL0947661.1"/>
    <property type="molecule type" value="Genomic_DNA"/>
</dbReference>
<sequence>MAHSVKGSSQTTHPGLAANEAYFNEIGDKLNDFPFAYEYGQYNAEAMRAVYPFDAASTEVMDFACGTGLISKNLLEHCKSIVGVDISQSMVDEYNKLADKIAPNKMHAARLALTGAEGELEGRKFDVIVCAMSYHHLPSTVDTTRVLAHFLKPGGALVVVDIHNSPENDFSMWATYQKATAKAQGHGHSHSHDHSNIHSHSHDQSTMLQTDHHDHHDTHHDHKQATILNALEHAVSHKGGFLQGDMRSVFEAAGLEDFKFELVAREQGPDWPVELFVAKASKPASKL</sequence>
<dbReference type="InterPro" id="IPR029063">
    <property type="entry name" value="SAM-dependent_MTases_sf"/>
</dbReference>
<dbReference type="InterPro" id="IPR013217">
    <property type="entry name" value="Methyltransf_12"/>
</dbReference>
<protein>
    <recommendedName>
        <fullName evidence="2">Methyltransferase type 12 domain-containing protein</fullName>
    </recommendedName>
</protein>
<gene>
    <name evidence="3" type="ORF">HGRIS_013749</name>
</gene>
<feature type="compositionally biased region" description="Basic and acidic residues" evidence="1">
    <location>
        <begin position="190"/>
        <end position="203"/>
    </location>
</feature>
<evidence type="ECO:0000313" key="4">
    <source>
        <dbReference type="Proteomes" id="UP001556367"/>
    </source>
</evidence>
<organism evidence="3 4">
    <name type="scientific">Hohenbuehelia grisea</name>
    <dbReference type="NCBI Taxonomy" id="104357"/>
    <lineage>
        <taxon>Eukaryota</taxon>
        <taxon>Fungi</taxon>
        <taxon>Dikarya</taxon>
        <taxon>Basidiomycota</taxon>
        <taxon>Agaricomycotina</taxon>
        <taxon>Agaricomycetes</taxon>
        <taxon>Agaricomycetidae</taxon>
        <taxon>Agaricales</taxon>
        <taxon>Pleurotineae</taxon>
        <taxon>Pleurotaceae</taxon>
        <taxon>Hohenbuehelia</taxon>
    </lineage>
</organism>
<keyword evidence="4" id="KW-1185">Reference proteome</keyword>
<comment type="caution">
    <text evidence="3">The sequence shown here is derived from an EMBL/GenBank/DDBJ whole genome shotgun (WGS) entry which is preliminary data.</text>
</comment>